<reference evidence="11" key="2">
    <citation type="submission" date="2025-09" db="UniProtKB">
        <authorList>
            <consortium name="Ensembl"/>
        </authorList>
    </citation>
    <scope>IDENTIFICATION</scope>
</reference>
<keyword evidence="7" id="KW-1015">Disulfide bond</keyword>
<keyword evidence="12" id="KW-1185">Reference proteome</keyword>
<evidence type="ECO:0000256" key="8">
    <source>
        <dbReference type="ARBA" id="ARBA00023198"/>
    </source>
</evidence>
<dbReference type="GO" id="GO:0050994">
    <property type="term" value="P:regulation of lipid catabolic process"/>
    <property type="evidence" value="ECO:0007669"/>
    <property type="project" value="InterPro"/>
</dbReference>
<evidence type="ECO:0000256" key="10">
    <source>
        <dbReference type="SAM" id="SignalP"/>
    </source>
</evidence>
<dbReference type="InterPro" id="IPR046350">
    <property type="entry name" value="Cystatin_sf"/>
</dbReference>
<dbReference type="GO" id="GO:0030154">
    <property type="term" value="P:cell differentiation"/>
    <property type="evidence" value="ECO:0007669"/>
    <property type="project" value="UniProtKB-KW"/>
</dbReference>
<sequence length="164" mass="18677">MEFVLLIALFVPALLAAPEGEKAYNKLSKPYRDGVDLAVQQVNSHSKIQQYFFFFKSMAKTESESGFGVNYIYHNFYLKPTTCTKSTQNASPKNCPFRNDRPMIDCAVCYRTVLGVIDNDPNPYIHCIHKPSLSKEMIQKRAEHYRQMTYSHGAPTLLASKGQK</sequence>
<dbReference type="GO" id="GO:0005102">
    <property type="term" value="F:signaling receptor binding"/>
    <property type="evidence" value="ECO:0007669"/>
    <property type="project" value="InterPro"/>
</dbReference>
<keyword evidence="6" id="KW-0221">Differentiation</keyword>
<dbReference type="Gene3D" id="3.10.450.10">
    <property type="match status" value="1"/>
</dbReference>
<dbReference type="PANTHER" id="PTHR15106:SF2">
    <property type="entry name" value="RETINOIC ACID RECEPTOR RESPONDER PROTEIN 2"/>
    <property type="match status" value="1"/>
</dbReference>
<evidence type="ECO:0000256" key="7">
    <source>
        <dbReference type="ARBA" id="ARBA00023157"/>
    </source>
</evidence>
<evidence type="ECO:0000313" key="11">
    <source>
        <dbReference type="Ensembl" id="ENSPKIP00000038458.1"/>
    </source>
</evidence>
<dbReference type="GeneTree" id="ENSGT00400000024709"/>
<evidence type="ECO:0000256" key="1">
    <source>
        <dbReference type="ARBA" id="ARBA00004613"/>
    </source>
</evidence>
<accession>A0A3B3T7L0</accession>
<dbReference type="Proteomes" id="UP000261540">
    <property type="component" value="Unplaced"/>
</dbReference>
<evidence type="ECO:0000256" key="5">
    <source>
        <dbReference type="ARBA" id="ARBA00022729"/>
    </source>
</evidence>
<dbReference type="Pfam" id="PF00666">
    <property type="entry name" value="Cathelicidins"/>
    <property type="match status" value="1"/>
</dbReference>
<dbReference type="STRING" id="1676925.ENSPKIP00000038458"/>
<evidence type="ECO:0000256" key="3">
    <source>
        <dbReference type="ARBA" id="ARBA00022500"/>
    </source>
</evidence>
<feature type="signal peptide" evidence="10">
    <location>
        <begin position="1"/>
        <end position="16"/>
    </location>
</feature>
<keyword evidence="3" id="KW-0145">Chemotaxis</keyword>
<proteinExistence type="predicted"/>
<keyword evidence="4" id="KW-0964">Secreted</keyword>
<dbReference type="PANTHER" id="PTHR15106">
    <property type="entry name" value="RETINOIC ACID RECEPTOR RESPONDER PROTEIN 2"/>
    <property type="match status" value="1"/>
</dbReference>
<evidence type="ECO:0000256" key="6">
    <source>
        <dbReference type="ARBA" id="ARBA00022782"/>
    </source>
</evidence>
<dbReference type="GO" id="GO:0005576">
    <property type="term" value="C:extracellular region"/>
    <property type="evidence" value="ECO:0007669"/>
    <property type="project" value="UniProtKB-SubCell"/>
</dbReference>
<evidence type="ECO:0000313" key="12">
    <source>
        <dbReference type="Proteomes" id="UP000261540"/>
    </source>
</evidence>
<dbReference type="GO" id="GO:0006954">
    <property type="term" value="P:inflammatory response"/>
    <property type="evidence" value="ECO:0007669"/>
    <property type="project" value="UniProtKB-KW"/>
</dbReference>
<keyword evidence="8" id="KW-0395">Inflammatory response</keyword>
<dbReference type="SUPFAM" id="SSF54403">
    <property type="entry name" value="Cystatin/monellin"/>
    <property type="match status" value="1"/>
</dbReference>
<name>A0A3B3T7L0_9TELE</name>
<evidence type="ECO:0000256" key="9">
    <source>
        <dbReference type="ARBA" id="ARBA00032785"/>
    </source>
</evidence>
<evidence type="ECO:0000256" key="4">
    <source>
        <dbReference type="ARBA" id="ARBA00022525"/>
    </source>
</evidence>
<dbReference type="Ensembl" id="ENSPKIT00000019448.1">
    <property type="protein sequence ID" value="ENSPKIP00000038458.1"/>
    <property type="gene ID" value="ENSPKIG00000016231.1"/>
</dbReference>
<evidence type="ECO:0000256" key="2">
    <source>
        <dbReference type="ARBA" id="ARBA00018808"/>
    </source>
</evidence>
<reference evidence="11" key="1">
    <citation type="submission" date="2025-08" db="UniProtKB">
        <authorList>
            <consortium name="Ensembl"/>
        </authorList>
    </citation>
    <scope>IDENTIFICATION</scope>
</reference>
<dbReference type="InterPro" id="IPR029562">
    <property type="entry name" value="Chemerin"/>
</dbReference>
<keyword evidence="5 10" id="KW-0732">Signal</keyword>
<dbReference type="GO" id="GO:0006935">
    <property type="term" value="P:chemotaxis"/>
    <property type="evidence" value="ECO:0007669"/>
    <property type="project" value="UniProtKB-KW"/>
</dbReference>
<organism evidence="11 12">
    <name type="scientific">Paramormyrops kingsleyae</name>
    <dbReference type="NCBI Taxonomy" id="1676925"/>
    <lineage>
        <taxon>Eukaryota</taxon>
        <taxon>Metazoa</taxon>
        <taxon>Chordata</taxon>
        <taxon>Craniata</taxon>
        <taxon>Vertebrata</taxon>
        <taxon>Euteleostomi</taxon>
        <taxon>Actinopterygii</taxon>
        <taxon>Neopterygii</taxon>
        <taxon>Teleostei</taxon>
        <taxon>Osteoglossocephala</taxon>
        <taxon>Osteoglossomorpha</taxon>
        <taxon>Osteoglossiformes</taxon>
        <taxon>Mormyridae</taxon>
        <taxon>Paramormyrops</taxon>
    </lineage>
</organism>
<dbReference type="AlphaFoldDB" id="A0A3B3T7L0"/>
<protein>
    <recommendedName>
        <fullName evidence="2">Retinoic acid receptor responder protein 2</fullName>
    </recommendedName>
    <alternativeName>
        <fullName evidence="9">Chemerin</fullName>
    </alternativeName>
</protein>
<feature type="chain" id="PRO_5017282546" description="Retinoic acid receptor responder protein 2" evidence="10">
    <location>
        <begin position="17"/>
        <end position="164"/>
    </location>
</feature>
<comment type="subcellular location">
    <subcellularLocation>
        <location evidence="1">Secreted</location>
    </subcellularLocation>
</comment>